<dbReference type="InterPro" id="IPR024445">
    <property type="entry name" value="Tnp_ISXO2-like"/>
</dbReference>
<dbReference type="EMBL" id="JBHTJO010000001">
    <property type="protein sequence ID" value="MFD0986751.1"/>
    <property type="molecule type" value="Genomic_DNA"/>
</dbReference>
<protein>
    <submittedName>
        <fullName evidence="3">IS1595 family transposase</fullName>
    </submittedName>
</protein>
<dbReference type="SMART" id="SM01126">
    <property type="entry name" value="DDE_Tnp_IS1595"/>
    <property type="match status" value="1"/>
</dbReference>
<dbReference type="Pfam" id="PF12760">
    <property type="entry name" value="Zn_ribbon_IS1595"/>
    <property type="match status" value="1"/>
</dbReference>
<evidence type="ECO:0000256" key="1">
    <source>
        <dbReference type="SAM" id="MobiDB-lite"/>
    </source>
</evidence>
<feature type="domain" description="ISXO2-like transposase" evidence="2">
    <location>
        <begin position="129"/>
        <end position="284"/>
    </location>
</feature>
<comment type="caution">
    <text evidence="3">The sequence shown here is derived from an EMBL/GenBank/DDBJ whole genome shotgun (WGS) entry which is preliminary data.</text>
</comment>
<keyword evidence="4" id="KW-1185">Reference proteome</keyword>
<dbReference type="PANTHER" id="PTHR47163">
    <property type="entry name" value="DDE_TNP_IS1595 DOMAIN-CONTAINING PROTEIN"/>
    <property type="match status" value="1"/>
</dbReference>
<dbReference type="InterPro" id="IPR024442">
    <property type="entry name" value="Transposase_Zn_ribbon"/>
</dbReference>
<organism evidence="3 4">
    <name type="scientific">Methyloligella solikamskensis</name>
    <dbReference type="NCBI Taxonomy" id="1177756"/>
    <lineage>
        <taxon>Bacteria</taxon>
        <taxon>Pseudomonadati</taxon>
        <taxon>Pseudomonadota</taxon>
        <taxon>Alphaproteobacteria</taxon>
        <taxon>Hyphomicrobiales</taxon>
        <taxon>Hyphomicrobiaceae</taxon>
        <taxon>Methyloligella</taxon>
    </lineage>
</organism>
<dbReference type="InterPro" id="IPR053164">
    <property type="entry name" value="IS1016-like_transposase"/>
</dbReference>
<proteinExistence type="predicted"/>
<sequence>MAKSVLSDKHFHDEKAAYAFVEKRVWPNGPVCPHCGGVDRISPMKGKSTRIGTYKCYQCRKPFTVKVGTIFESSHVALHLWLQAIFLMSSAKKGISSNQLHRTLGVTLKTAWFMGHRIREAMRDGNLAPMGGSGKIVEADETYYGSPDVKRTTRTSGEPFNKRGSRGPANKRAIVALVERGGSVRSFHVAHANKININDLVNRNISRETQIYTDESRLYGDLKNNFAGHDTVRHAAGEYARGPVHSNTVENVFSVFKRGMRGTYQHCREKHLHRYLAEFDFRYNARTALGVDDVERAERALKGVVGKRLTYQTTC</sequence>
<feature type="region of interest" description="Disordered" evidence="1">
    <location>
        <begin position="147"/>
        <end position="167"/>
    </location>
</feature>
<dbReference type="Pfam" id="PF12762">
    <property type="entry name" value="DDE_Tnp_IS1595"/>
    <property type="match status" value="1"/>
</dbReference>
<dbReference type="NCBIfam" id="NF033547">
    <property type="entry name" value="transpos_IS1595"/>
    <property type="match status" value="1"/>
</dbReference>
<gene>
    <name evidence="3" type="ORF">ACFQ2F_06530</name>
</gene>
<evidence type="ECO:0000259" key="2">
    <source>
        <dbReference type="SMART" id="SM01126"/>
    </source>
</evidence>
<dbReference type="RefSeq" id="WP_379087457.1">
    <property type="nucleotide sequence ID" value="NZ_JBHTJO010000001.1"/>
</dbReference>
<dbReference type="PANTHER" id="PTHR47163:SF2">
    <property type="entry name" value="SI:DKEY-17M8.2"/>
    <property type="match status" value="1"/>
</dbReference>
<evidence type="ECO:0000313" key="3">
    <source>
        <dbReference type="EMBL" id="MFD0986751.1"/>
    </source>
</evidence>
<dbReference type="Proteomes" id="UP001597102">
    <property type="component" value="Unassembled WGS sequence"/>
</dbReference>
<accession>A0ABW3JAH2</accession>
<evidence type="ECO:0000313" key="4">
    <source>
        <dbReference type="Proteomes" id="UP001597102"/>
    </source>
</evidence>
<name>A0ABW3JAH2_9HYPH</name>
<reference evidence="4" key="1">
    <citation type="journal article" date="2019" name="Int. J. Syst. Evol. Microbiol.">
        <title>The Global Catalogue of Microorganisms (GCM) 10K type strain sequencing project: providing services to taxonomists for standard genome sequencing and annotation.</title>
        <authorList>
            <consortium name="The Broad Institute Genomics Platform"/>
            <consortium name="The Broad Institute Genome Sequencing Center for Infectious Disease"/>
            <person name="Wu L."/>
            <person name="Ma J."/>
        </authorList>
    </citation>
    <scope>NUCLEOTIDE SEQUENCE [LARGE SCALE GENOMIC DNA]</scope>
    <source>
        <strain evidence="4">CCUG 61697</strain>
    </source>
</reference>